<comment type="caution">
    <text evidence="15">The sequence shown here is derived from an EMBL/GenBank/DDBJ whole genome shotgun (WGS) entry which is preliminary data.</text>
</comment>
<feature type="transmembrane region" description="Helical" evidence="14">
    <location>
        <begin position="6"/>
        <end position="23"/>
    </location>
</feature>
<evidence type="ECO:0000256" key="2">
    <source>
        <dbReference type="ARBA" id="ARBA00004370"/>
    </source>
</evidence>
<sequence length="519" mass="57737">MTVDLNHLLAVSLGGFVLLFALWRRRSSLHMIPGPESPSWIYGNMLDLLLPSTYGSNEFAWQKTYGMAYRIRGCLGQNRLVISDPLALQHVIRSSNFDHAQRKKAANVALYGAGSVPSVKGEEHRRLRAGLAVGFTASSIAEYQSALERIAKKISDQFDARQQEDCVNVCPLMGNAALAAAAELVFGGETLDESLIADIVKIMPRWPGQSKSELLIDGIGAISPLFFKAATLYLQSFKLLREVESHATRVARQIFKAKATAIEREEVDIHSGHGHDLYTRMLLSAPNNKKKLSDEEIIAQTSVFLIAGHETTASTLAFALLELARHPDFQQKLREEVVLNQGSIEYDSIPLLNAFIKESLRIYPAAALRERVAVKDDLIPLSEPIITTTGKRITEIPVRRGEQVTLALASYHRLEKFWGEDAESFNPYRWIDGKISPGEAIGPYANLASFFGGPHVCPGWRFAVLEMQVILCELIRHFSFTLPPNETVRIKIANTLHPTDANGEKCLRLCVRRVGERID</sequence>
<evidence type="ECO:0000256" key="11">
    <source>
        <dbReference type="ARBA" id="ARBA00023033"/>
    </source>
</evidence>
<dbReference type="InterPro" id="IPR002401">
    <property type="entry name" value="Cyt_P450_E_grp-I"/>
</dbReference>
<keyword evidence="7 13" id="KW-0479">Metal-binding</keyword>
<dbReference type="AlphaFoldDB" id="A0AAW0ECG4"/>
<evidence type="ECO:0000256" key="1">
    <source>
        <dbReference type="ARBA" id="ARBA00001971"/>
    </source>
</evidence>
<dbReference type="GO" id="GO:0016705">
    <property type="term" value="F:oxidoreductase activity, acting on paired donors, with incorporation or reduction of molecular oxygen"/>
    <property type="evidence" value="ECO:0007669"/>
    <property type="project" value="InterPro"/>
</dbReference>
<dbReference type="PRINTS" id="PR00385">
    <property type="entry name" value="P450"/>
</dbReference>
<keyword evidence="12 14" id="KW-0472">Membrane</keyword>
<keyword evidence="6 14" id="KW-0812">Transmembrane</keyword>
<evidence type="ECO:0000256" key="10">
    <source>
        <dbReference type="ARBA" id="ARBA00023004"/>
    </source>
</evidence>
<dbReference type="PANTHER" id="PTHR24305">
    <property type="entry name" value="CYTOCHROME P450"/>
    <property type="match status" value="1"/>
</dbReference>
<keyword evidence="5 13" id="KW-0349">Heme</keyword>
<evidence type="ECO:0000256" key="14">
    <source>
        <dbReference type="SAM" id="Phobius"/>
    </source>
</evidence>
<evidence type="ECO:0000256" key="13">
    <source>
        <dbReference type="PIRSR" id="PIRSR602401-1"/>
    </source>
</evidence>
<dbReference type="Pfam" id="PF00067">
    <property type="entry name" value="p450"/>
    <property type="match status" value="1"/>
</dbReference>
<dbReference type="GO" id="GO:0020037">
    <property type="term" value="F:heme binding"/>
    <property type="evidence" value="ECO:0007669"/>
    <property type="project" value="InterPro"/>
</dbReference>
<dbReference type="SUPFAM" id="SSF48264">
    <property type="entry name" value="Cytochrome P450"/>
    <property type="match status" value="1"/>
</dbReference>
<dbReference type="EMBL" id="JAWWNJ010000001">
    <property type="protein sequence ID" value="KAK7063362.1"/>
    <property type="molecule type" value="Genomic_DNA"/>
</dbReference>
<evidence type="ECO:0000256" key="9">
    <source>
        <dbReference type="ARBA" id="ARBA00023002"/>
    </source>
</evidence>
<dbReference type="GO" id="GO:0016020">
    <property type="term" value="C:membrane"/>
    <property type="evidence" value="ECO:0007669"/>
    <property type="project" value="UniProtKB-SubCell"/>
</dbReference>
<keyword evidence="9" id="KW-0560">Oxidoreductase</keyword>
<proteinExistence type="inferred from homology"/>
<comment type="pathway">
    <text evidence="3">Secondary metabolite biosynthesis; terpenoid biosynthesis.</text>
</comment>
<evidence type="ECO:0000256" key="3">
    <source>
        <dbReference type="ARBA" id="ARBA00004721"/>
    </source>
</evidence>
<evidence type="ECO:0000256" key="4">
    <source>
        <dbReference type="ARBA" id="ARBA00010617"/>
    </source>
</evidence>
<dbReference type="PANTHER" id="PTHR24305:SF166">
    <property type="entry name" value="CYTOCHROME P450 12A4, MITOCHONDRIAL-RELATED"/>
    <property type="match status" value="1"/>
</dbReference>
<keyword evidence="10 13" id="KW-0408">Iron</keyword>
<dbReference type="GO" id="GO:0004497">
    <property type="term" value="F:monooxygenase activity"/>
    <property type="evidence" value="ECO:0007669"/>
    <property type="project" value="UniProtKB-KW"/>
</dbReference>
<keyword evidence="11" id="KW-0503">Monooxygenase</keyword>
<dbReference type="GO" id="GO:0005506">
    <property type="term" value="F:iron ion binding"/>
    <property type="evidence" value="ECO:0007669"/>
    <property type="project" value="InterPro"/>
</dbReference>
<organism evidence="15 16">
    <name type="scientific">Favolaschia claudopus</name>
    <dbReference type="NCBI Taxonomy" id="2862362"/>
    <lineage>
        <taxon>Eukaryota</taxon>
        <taxon>Fungi</taxon>
        <taxon>Dikarya</taxon>
        <taxon>Basidiomycota</taxon>
        <taxon>Agaricomycotina</taxon>
        <taxon>Agaricomycetes</taxon>
        <taxon>Agaricomycetidae</taxon>
        <taxon>Agaricales</taxon>
        <taxon>Marasmiineae</taxon>
        <taxon>Mycenaceae</taxon>
        <taxon>Favolaschia</taxon>
    </lineage>
</organism>
<name>A0AAW0ECG4_9AGAR</name>
<comment type="cofactor">
    <cofactor evidence="1 13">
        <name>heme</name>
        <dbReference type="ChEBI" id="CHEBI:30413"/>
    </cofactor>
</comment>
<accession>A0AAW0ECG4</accession>
<comment type="similarity">
    <text evidence="4">Belongs to the cytochrome P450 family.</text>
</comment>
<evidence type="ECO:0000256" key="8">
    <source>
        <dbReference type="ARBA" id="ARBA00022989"/>
    </source>
</evidence>
<evidence type="ECO:0000256" key="7">
    <source>
        <dbReference type="ARBA" id="ARBA00022723"/>
    </source>
</evidence>
<keyword evidence="16" id="KW-1185">Reference proteome</keyword>
<evidence type="ECO:0000256" key="5">
    <source>
        <dbReference type="ARBA" id="ARBA00022617"/>
    </source>
</evidence>
<comment type="subcellular location">
    <subcellularLocation>
        <location evidence="2">Membrane</location>
    </subcellularLocation>
</comment>
<feature type="binding site" description="axial binding residue" evidence="13">
    <location>
        <position position="457"/>
    </location>
    <ligand>
        <name>heme</name>
        <dbReference type="ChEBI" id="CHEBI:30413"/>
    </ligand>
    <ligandPart>
        <name>Fe</name>
        <dbReference type="ChEBI" id="CHEBI:18248"/>
    </ligandPart>
</feature>
<reference evidence="15 16" key="1">
    <citation type="journal article" date="2024" name="J Genomics">
        <title>Draft genome sequencing and assembly of Favolaschia claudopus CIRM-BRFM 2984 isolated from oak limbs.</title>
        <authorList>
            <person name="Navarro D."/>
            <person name="Drula E."/>
            <person name="Chaduli D."/>
            <person name="Cazenave R."/>
            <person name="Ahrendt S."/>
            <person name="Wang J."/>
            <person name="Lipzen A."/>
            <person name="Daum C."/>
            <person name="Barry K."/>
            <person name="Grigoriev I.V."/>
            <person name="Favel A."/>
            <person name="Rosso M.N."/>
            <person name="Martin F."/>
        </authorList>
    </citation>
    <scope>NUCLEOTIDE SEQUENCE [LARGE SCALE GENOMIC DNA]</scope>
    <source>
        <strain evidence="15 16">CIRM-BRFM 2984</strain>
    </source>
</reference>
<dbReference type="InterPro" id="IPR050121">
    <property type="entry name" value="Cytochrome_P450_monoxygenase"/>
</dbReference>
<gene>
    <name evidence="15" type="ORF">R3P38DRAFT_3382352</name>
</gene>
<evidence type="ECO:0000256" key="6">
    <source>
        <dbReference type="ARBA" id="ARBA00022692"/>
    </source>
</evidence>
<evidence type="ECO:0000313" key="16">
    <source>
        <dbReference type="Proteomes" id="UP001362999"/>
    </source>
</evidence>
<dbReference type="InterPro" id="IPR036396">
    <property type="entry name" value="Cyt_P450_sf"/>
</dbReference>
<protein>
    <submittedName>
        <fullName evidence="15">Cytochrome P450</fullName>
    </submittedName>
</protein>
<evidence type="ECO:0000256" key="12">
    <source>
        <dbReference type="ARBA" id="ARBA00023136"/>
    </source>
</evidence>
<dbReference type="PRINTS" id="PR00463">
    <property type="entry name" value="EP450I"/>
</dbReference>
<dbReference type="InterPro" id="IPR001128">
    <property type="entry name" value="Cyt_P450"/>
</dbReference>
<keyword evidence="8 14" id="KW-1133">Transmembrane helix</keyword>
<dbReference type="Proteomes" id="UP001362999">
    <property type="component" value="Unassembled WGS sequence"/>
</dbReference>
<dbReference type="Gene3D" id="1.10.630.10">
    <property type="entry name" value="Cytochrome P450"/>
    <property type="match status" value="1"/>
</dbReference>
<evidence type="ECO:0000313" key="15">
    <source>
        <dbReference type="EMBL" id="KAK7063362.1"/>
    </source>
</evidence>